<proteinExistence type="predicted"/>
<reference evidence="3 4" key="1">
    <citation type="submission" date="2016-10" db="EMBL/GenBank/DDBJ databases">
        <title>Comparative genome analysis of multiple Pseudomonas spp. focuses on biocontrol and plant growth promoting traits.</title>
        <authorList>
            <person name="Tao X.-Y."/>
            <person name="Taylor C.G."/>
        </authorList>
    </citation>
    <scope>NUCLEOTIDE SEQUENCE [LARGE SCALE GENOMIC DNA]</scope>
    <source>
        <strain evidence="3 4">37A10</strain>
    </source>
</reference>
<dbReference type="Gene3D" id="3.30.830.10">
    <property type="entry name" value="Metalloenzyme, LuxS/M16 peptidase-like"/>
    <property type="match status" value="2"/>
</dbReference>
<comment type="caution">
    <text evidence="3">The sequence shown here is derived from an EMBL/GenBank/DDBJ whole genome shotgun (WGS) entry which is preliminary data.</text>
</comment>
<dbReference type="OrthoDB" id="7015349at2"/>
<dbReference type="PANTHER" id="PTHR11851:SF224">
    <property type="entry name" value="PROCESSING PROTEASE"/>
    <property type="match status" value="1"/>
</dbReference>
<organism evidence="3 4">
    <name type="scientific">Pseudomonas frederiksbergensis</name>
    <dbReference type="NCBI Taxonomy" id="104087"/>
    <lineage>
        <taxon>Bacteria</taxon>
        <taxon>Pseudomonadati</taxon>
        <taxon>Pseudomonadota</taxon>
        <taxon>Gammaproteobacteria</taxon>
        <taxon>Pseudomonadales</taxon>
        <taxon>Pseudomonadaceae</taxon>
        <taxon>Pseudomonas</taxon>
    </lineage>
</organism>
<dbReference type="RefSeq" id="WP_123509814.1">
    <property type="nucleotide sequence ID" value="NZ_MOBQ01000013.1"/>
</dbReference>
<dbReference type="SUPFAM" id="SSF63411">
    <property type="entry name" value="LuxS/MPP-like metallohydrolase"/>
    <property type="match status" value="2"/>
</dbReference>
<evidence type="ECO:0000313" key="4">
    <source>
        <dbReference type="Proteomes" id="UP000285349"/>
    </source>
</evidence>
<dbReference type="PANTHER" id="PTHR11851">
    <property type="entry name" value="METALLOPROTEASE"/>
    <property type="match status" value="1"/>
</dbReference>
<dbReference type="EMBL" id="MOBQ01000013">
    <property type="protein sequence ID" value="RON47489.1"/>
    <property type="molecule type" value="Genomic_DNA"/>
</dbReference>
<feature type="domain" description="Peptidase M16 C-terminal" evidence="2">
    <location>
        <begin position="218"/>
        <end position="392"/>
    </location>
</feature>
<evidence type="ECO:0000313" key="3">
    <source>
        <dbReference type="EMBL" id="RON47489.1"/>
    </source>
</evidence>
<dbReference type="AlphaFoldDB" id="A0A423K756"/>
<feature type="chain" id="PRO_5019337317" evidence="1">
    <location>
        <begin position="25"/>
        <end position="488"/>
    </location>
</feature>
<dbReference type="GO" id="GO:0046872">
    <property type="term" value="F:metal ion binding"/>
    <property type="evidence" value="ECO:0007669"/>
    <property type="project" value="InterPro"/>
</dbReference>
<name>A0A423K756_9PSED</name>
<dbReference type="InterPro" id="IPR011249">
    <property type="entry name" value="Metalloenz_LuxS/M16"/>
</dbReference>
<feature type="signal peptide" evidence="1">
    <location>
        <begin position="1"/>
        <end position="24"/>
    </location>
</feature>
<keyword evidence="1" id="KW-0732">Signal</keyword>
<evidence type="ECO:0000259" key="2">
    <source>
        <dbReference type="Pfam" id="PF05193"/>
    </source>
</evidence>
<dbReference type="InterPro" id="IPR007863">
    <property type="entry name" value="Peptidase_M16_C"/>
</dbReference>
<evidence type="ECO:0000256" key="1">
    <source>
        <dbReference type="SAM" id="SignalP"/>
    </source>
</evidence>
<dbReference type="InterPro" id="IPR050361">
    <property type="entry name" value="MPP/UQCRC_Complex"/>
</dbReference>
<dbReference type="Proteomes" id="UP000285349">
    <property type="component" value="Unassembled WGS sequence"/>
</dbReference>
<protein>
    <submittedName>
        <fullName evidence="3">Peptidase M16</fullName>
    </submittedName>
</protein>
<accession>A0A423K756</accession>
<gene>
    <name evidence="3" type="ORF">BK666_11680</name>
</gene>
<sequence>MNKFSVFTLGCVLLNSLHSPLALAETQPSTSAPRLQSLAELDQQPIASRALNIHAWKSPAGGKVLFIRTTELPIIDLHVSFAAGSAQDGAHPGLAAATFSSINEGVPGKNLASILEIFDSLGAKFDMNINHDRASLSLRSLATGEKLDPALQLFVQMLGQPQISDTVLGRIKNQLIKQLKNQQQNPDLQINQVLKEMLLPGHPYAQRVFGTAESVSELTRAQVQDFHRKAYSSGDLLITLVGDLSLEQAQAISLQIINALPANADAMPATPAPQPTTEASVRHIERASNQTHVLLGQLGVTRQHPDYVALSVAHAIFGGQRLSSRLMTELRGKRGLTYTAQLKMPPLQAAGLAVIEFKTRPQYSEGAVALVQSLYRDFLKEGPTQQELDEAKGYLRSVNALTSASNEHIHARLVDINEQDLPLDLDFPILQARDLTVAQIKAALNRHFDADRWSVVTAGPTVQQLPLPTPAIQAPQSMCRAEPGIVAS</sequence>
<dbReference type="Pfam" id="PF05193">
    <property type="entry name" value="Peptidase_M16_C"/>
    <property type="match status" value="1"/>
</dbReference>